<keyword evidence="1" id="KW-1133">Transmembrane helix</keyword>
<dbReference type="Proteomes" id="UP000242520">
    <property type="component" value="Unassembled WGS sequence"/>
</dbReference>
<dbReference type="AlphaFoldDB" id="A0A1M5SHP4"/>
<dbReference type="RefSeq" id="WP_072725654.1">
    <property type="nucleotide sequence ID" value="NZ_FQXH01000020.1"/>
</dbReference>
<proteinExistence type="predicted"/>
<protein>
    <submittedName>
        <fullName evidence="2">Uncharacterized protein</fullName>
    </submittedName>
</protein>
<evidence type="ECO:0000313" key="2">
    <source>
        <dbReference type="EMBL" id="SHH38112.1"/>
    </source>
</evidence>
<name>A0A1M5SHP4_9FIRM</name>
<keyword evidence="3" id="KW-1185">Reference proteome</keyword>
<evidence type="ECO:0000256" key="1">
    <source>
        <dbReference type="SAM" id="Phobius"/>
    </source>
</evidence>
<gene>
    <name evidence="2" type="ORF">SAMN02744040_01778</name>
</gene>
<dbReference type="EMBL" id="FQXH01000020">
    <property type="protein sequence ID" value="SHH38112.1"/>
    <property type="molecule type" value="Genomic_DNA"/>
</dbReference>
<sequence length="352" mass="42119">MDKKVIKSLMVIGLLIFIISFFITSFTTKESDKAEETISTNTKKISLIDELKRQGNIQISNENLKYITVEDEFLDNFKYYLRKAEKLDKNVDFKCKFKGRAKDIEFFTDFNYLKISQNKRSEYYKFPSNDKKNIEKLFDKEIYTAFDAVKNYENWNTVVVEYSGKKKEISDLKKFNEQINKKRKISQYQATKIADEAEENFYITVKTDNYEFYIQTIGRNAIGVYYKDYKSYYEIDRDFYNYLCDICFVAKKKNKEKSEYDWVENIQVKDIVNNIEETFEKEQKDDILNSLFNDDIKEVKFDKYEVKRYILRLNGKGNSEEIVIYENYVKKGGKYYKIKNADLIIDSFLNVP</sequence>
<feature type="transmembrane region" description="Helical" evidence="1">
    <location>
        <begin position="9"/>
        <end position="27"/>
    </location>
</feature>
<keyword evidence="1" id="KW-0812">Transmembrane</keyword>
<accession>A0A1M5SHP4</accession>
<reference evidence="3" key="1">
    <citation type="submission" date="2016-11" db="EMBL/GenBank/DDBJ databases">
        <authorList>
            <person name="Varghese N."/>
            <person name="Submissions S."/>
        </authorList>
    </citation>
    <scope>NUCLEOTIDE SEQUENCE [LARGE SCALE GENOMIC DNA]</scope>
    <source>
        <strain evidence="3">DSM 15285</strain>
    </source>
</reference>
<organism evidence="2 3">
    <name type="scientific">Tepidibacter thalassicus DSM 15285</name>
    <dbReference type="NCBI Taxonomy" id="1123350"/>
    <lineage>
        <taxon>Bacteria</taxon>
        <taxon>Bacillati</taxon>
        <taxon>Bacillota</taxon>
        <taxon>Clostridia</taxon>
        <taxon>Peptostreptococcales</taxon>
        <taxon>Peptostreptococcaceae</taxon>
        <taxon>Tepidibacter</taxon>
    </lineage>
</organism>
<evidence type="ECO:0000313" key="3">
    <source>
        <dbReference type="Proteomes" id="UP000242520"/>
    </source>
</evidence>
<dbReference type="OrthoDB" id="1756971at2"/>
<keyword evidence="1" id="KW-0472">Membrane</keyword>